<dbReference type="InterPro" id="IPR012337">
    <property type="entry name" value="RNaseH-like_sf"/>
</dbReference>
<feature type="domain" description="Integrase catalytic" evidence="1">
    <location>
        <begin position="175"/>
        <end position="342"/>
    </location>
</feature>
<dbReference type="InterPro" id="IPR053392">
    <property type="entry name" value="Transposase_IS30-like"/>
</dbReference>
<protein>
    <recommendedName>
        <fullName evidence="1">Integrase catalytic domain-containing protein</fullName>
    </recommendedName>
</protein>
<organism evidence="2">
    <name type="scientific">uncultured prokaryote</name>
    <dbReference type="NCBI Taxonomy" id="198431"/>
    <lineage>
        <taxon>unclassified sequences</taxon>
        <taxon>environmental samples</taxon>
    </lineage>
</organism>
<dbReference type="Gene3D" id="3.30.420.10">
    <property type="entry name" value="Ribonuclease H-like superfamily/Ribonuclease H"/>
    <property type="match status" value="1"/>
</dbReference>
<dbReference type="InterPro" id="IPR036397">
    <property type="entry name" value="RNaseH_sf"/>
</dbReference>
<dbReference type="AlphaFoldDB" id="A0A0H5Q831"/>
<dbReference type="Pfam" id="PF00665">
    <property type="entry name" value="rve"/>
    <property type="match status" value="1"/>
</dbReference>
<dbReference type="GO" id="GO:0032196">
    <property type="term" value="P:transposition"/>
    <property type="evidence" value="ECO:0007669"/>
    <property type="project" value="TreeGrafter"/>
</dbReference>
<evidence type="ECO:0000313" key="2">
    <source>
        <dbReference type="EMBL" id="CRY97559.1"/>
    </source>
</evidence>
<dbReference type="GO" id="GO:0003676">
    <property type="term" value="F:nucleic acid binding"/>
    <property type="evidence" value="ECO:0007669"/>
    <property type="project" value="InterPro"/>
</dbReference>
<dbReference type="EMBL" id="LN854146">
    <property type="protein sequence ID" value="CRY97559.1"/>
    <property type="molecule type" value="Genomic_DNA"/>
</dbReference>
<proteinExistence type="predicted"/>
<dbReference type="NCBIfam" id="NF033563">
    <property type="entry name" value="transpos_IS30"/>
    <property type="match status" value="1"/>
</dbReference>
<sequence>MDYPNHITNHEKGKHLSYEDYVIIELRLKDGWKPNAIAKKELHCAANTVRNIIKKGMTPLYNGKVFRIKAKTAWKAYQENRSHSCRTYEALEKRPFLQYVERHFQEDQWSLDACVGRALEEGRFDRSEILRTKTLYNYVDLGLLNIKNIDLPQKLSRNTKIHKDKENKRVLGRSIEERPKEVDTREEFGHWETDLVIGQKSGKDEVLLTLLERKTRDFSIIRLPDKSADSVFDAFQKMQSELGDYFSKVFRTITTDNGSEFARLAELETGTSTKVYFTHPYTSCEKGSIENHNGLIRRFIPKGKRIADYGEDDILAVELWANSLPRKILGYKTPDEAFEAEMDKIYAA</sequence>
<evidence type="ECO:0000259" key="1">
    <source>
        <dbReference type="PROSITE" id="PS50994"/>
    </source>
</evidence>
<reference evidence="2" key="1">
    <citation type="submission" date="2015-06" db="EMBL/GenBank/DDBJ databases">
        <authorList>
            <person name="Joergensen T."/>
        </authorList>
    </citation>
    <scope>NUCLEOTIDE SEQUENCE</scope>
    <source>
        <strain evidence="2">RGFK1637</strain>
    </source>
</reference>
<dbReference type="GO" id="GO:0004803">
    <property type="term" value="F:transposase activity"/>
    <property type="evidence" value="ECO:0007669"/>
    <property type="project" value="TreeGrafter"/>
</dbReference>
<reference evidence="2" key="2">
    <citation type="submission" date="2015-07" db="EMBL/GenBank/DDBJ databases">
        <title>Plasmids, circular viruses and viroids from rat gut.</title>
        <authorList>
            <person name="Jorgensen T.J."/>
            <person name="Hansen M.A."/>
            <person name="Xu Z."/>
            <person name="Tabak M.A."/>
            <person name="Sorensen S.J."/>
            <person name="Hansen L.H."/>
        </authorList>
    </citation>
    <scope>NUCLEOTIDE SEQUENCE</scope>
    <source>
        <strain evidence="2">RGFK1637</strain>
    </source>
</reference>
<dbReference type="PROSITE" id="PS50994">
    <property type="entry name" value="INTEGRASE"/>
    <property type="match status" value="1"/>
</dbReference>
<dbReference type="InterPro" id="IPR051917">
    <property type="entry name" value="Transposase-Integrase"/>
</dbReference>
<dbReference type="PANTHER" id="PTHR10948:SF23">
    <property type="entry name" value="TRANSPOSASE INSI FOR INSERTION SEQUENCE ELEMENT IS30A-RELATED"/>
    <property type="match status" value="1"/>
</dbReference>
<dbReference type="GO" id="GO:0015074">
    <property type="term" value="P:DNA integration"/>
    <property type="evidence" value="ECO:0007669"/>
    <property type="project" value="InterPro"/>
</dbReference>
<accession>A0A0H5Q831</accession>
<dbReference type="PANTHER" id="PTHR10948">
    <property type="entry name" value="TRANSPOSASE"/>
    <property type="match status" value="1"/>
</dbReference>
<name>A0A0H5Q831_9ZZZZ</name>
<dbReference type="SUPFAM" id="SSF53098">
    <property type="entry name" value="Ribonuclease H-like"/>
    <property type="match status" value="1"/>
</dbReference>
<dbReference type="InterPro" id="IPR001584">
    <property type="entry name" value="Integrase_cat-core"/>
</dbReference>